<dbReference type="Proteomes" id="UP000716322">
    <property type="component" value="Unassembled WGS sequence"/>
</dbReference>
<organism evidence="2 3">
    <name type="scientific">Telluria antibiotica</name>
    <dbReference type="NCBI Taxonomy" id="2717319"/>
    <lineage>
        <taxon>Bacteria</taxon>
        <taxon>Pseudomonadati</taxon>
        <taxon>Pseudomonadota</taxon>
        <taxon>Betaproteobacteria</taxon>
        <taxon>Burkholderiales</taxon>
        <taxon>Oxalobacteraceae</taxon>
        <taxon>Telluria group</taxon>
        <taxon>Telluria</taxon>
    </lineage>
</organism>
<reference evidence="2 3" key="1">
    <citation type="submission" date="2020-03" db="EMBL/GenBank/DDBJ databases">
        <title>Genome sequence of strain Massilia sp. TW-1.</title>
        <authorList>
            <person name="Chaudhary D.K."/>
        </authorList>
    </citation>
    <scope>NUCLEOTIDE SEQUENCE [LARGE SCALE GENOMIC DNA]</scope>
    <source>
        <strain evidence="2 3">TW-1</strain>
    </source>
</reference>
<evidence type="ECO:0000256" key="1">
    <source>
        <dbReference type="SAM" id="Phobius"/>
    </source>
</evidence>
<evidence type="ECO:0000313" key="2">
    <source>
        <dbReference type="EMBL" id="NIA57440.1"/>
    </source>
</evidence>
<comment type="caution">
    <text evidence="2">The sequence shown here is derived from an EMBL/GenBank/DDBJ whole genome shotgun (WGS) entry which is preliminary data.</text>
</comment>
<accession>A0ABX0PJ15</accession>
<feature type="transmembrane region" description="Helical" evidence="1">
    <location>
        <begin position="12"/>
        <end position="33"/>
    </location>
</feature>
<dbReference type="PROSITE" id="PS51257">
    <property type="entry name" value="PROKAR_LIPOPROTEIN"/>
    <property type="match status" value="1"/>
</dbReference>
<name>A0ABX0PJ15_9BURK</name>
<keyword evidence="1" id="KW-0812">Transmembrane</keyword>
<dbReference type="EMBL" id="JAAQOM010000022">
    <property type="protein sequence ID" value="NIA57440.1"/>
    <property type="molecule type" value="Genomic_DNA"/>
</dbReference>
<keyword evidence="1" id="KW-1133">Transmembrane helix</keyword>
<evidence type="ECO:0000313" key="3">
    <source>
        <dbReference type="Proteomes" id="UP000716322"/>
    </source>
</evidence>
<keyword evidence="1" id="KW-0472">Membrane</keyword>
<evidence type="ECO:0008006" key="4">
    <source>
        <dbReference type="Google" id="ProtNLM"/>
    </source>
</evidence>
<protein>
    <recommendedName>
        <fullName evidence="4">Lipoprotein</fullName>
    </recommendedName>
</protein>
<keyword evidence="3" id="KW-1185">Reference proteome</keyword>
<proteinExistence type="predicted"/>
<gene>
    <name evidence="2" type="ORF">HAV22_27830</name>
</gene>
<sequence length="80" mass="8741">MDTRTTGWVKRLALVVAAGGALSGCAVYAPPYAAYDAPYSPYGYGYGPAYVGPPISLDFSYHEYDRGGRGWYGRGGRRWH</sequence>
<dbReference type="RefSeq" id="WP_166863883.1">
    <property type="nucleotide sequence ID" value="NZ_JAAQOM010000022.1"/>
</dbReference>